<reference evidence="2 3" key="1">
    <citation type="journal article" date="2022" name="Allergy">
        <title>Genome assembly and annotation of Periplaneta americana reveal a comprehensive cockroach allergen profile.</title>
        <authorList>
            <person name="Wang L."/>
            <person name="Xiong Q."/>
            <person name="Saelim N."/>
            <person name="Wang L."/>
            <person name="Nong W."/>
            <person name="Wan A.T."/>
            <person name="Shi M."/>
            <person name="Liu X."/>
            <person name="Cao Q."/>
            <person name="Hui J.H.L."/>
            <person name="Sookrung N."/>
            <person name="Leung T.F."/>
            <person name="Tungtrongchitr A."/>
            <person name="Tsui S.K.W."/>
        </authorList>
    </citation>
    <scope>NUCLEOTIDE SEQUENCE [LARGE SCALE GENOMIC DNA]</scope>
    <source>
        <strain evidence="2">PWHHKU_190912</strain>
    </source>
</reference>
<feature type="region of interest" description="Disordered" evidence="1">
    <location>
        <begin position="27"/>
        <end position="98"/>
    </location>
</feature>
<feature type="compositionally biased region" description="Polar residues" evidence="1">
    <location>
        <begin position="82"/>
        <end position="92"/>
    </location>
</feature>
<feature type="compositionally biased region" description="Basic and acidic residues" evidence="1">
    <location>
        <begin position="32"/>
        <end position="75"/>
    </location>
</feature>
<proteinExistence type="predicted"/>
<name>A0ABQ8THZ0_PERAM</name>
<keyword evidence="3" id="KW-1185">Reference proteome</keyword>
<accession>A0ABQ8THZ0</accession>
<protein>
    <submittedName>
        <fullName evidence="2">Uncharacterized protein</fullName>
    </submittedName>
</protein>
<evidence type="ECO:0000256" key="1">
    <source>
        <dbReference type="SAM" id="MobiDB-lite"/>
    </source>
</evidence>
<organism evidence="2 3">
    <name type="scientific">Periplaneta americana</name>
    <name type="common">American cockroach</name>
    <name type="synonym">Blatta americana</name>
    <dbReference type="NCBI Taxonomy" id="6978"/>
    <lineage>
        <taxon>Eukaryota</taxon>
        <taxon>Metazoa</taxon>
        <taxon>Ecdysozoa</taxon>
        <taxon>Arthropoda</taxon>
        <taxon>Hexapoda</taxon>
        <taxon>Insecta</taxon>
        <taxon>Pterygota</taxon>
        <taxon>Neoptera</taxon>
        <taxon>Polyneoptera</taxon>
        <taxon>Dictyoptera</taxon>
        <taxon>Blattodea</taxon>
        <taxon>Blattoidea</taxon>
        <taxon>Blattidae</taxon>
        <taxon>Blattinae</taxon>
        <taxon>Periplaneta</taxon>
    </lineage>
</organism>
<gene>
    <name evidence="2" type="ORF">ANN_12241</name>
</gene>
<dbReference type="Proteomes" id="UP001148838">
    <property type="component" value="Unassembled WGS sequence"/>
</dbReference>
<evidence type="ECO:0000313" key="2">
    <source>
        <dbReference type="EMBL" id="KAJ4445561.1"/>
    </source>
</evidence>
<dbReference type="EMBL" id="JAJSOF020000009">
    <property type="protein sequence ID" value="KAJ4445561.1"/>
    <property type="molecule type" value="Genomic_DNA"/>
</dbReference>
<sequence length="98" mass="11376">MLTAKVLLIMASKASNEIETLAKKYSFRSRRRQDSRDKCAEVTETSRSKEYSIDKSIHSKSKRNTEHHVSIRYEECQENESLDNIQPESSNSGDHDRK</sequence>
<evidence type="ECO:0000313" key="3">
    <source>
        <dbReference type="Proteomes" id="UP001148838"/>
    </source>
</evidence>
<comment type="caution">
    <text evidence="2">The sequence shown here is derived from an EMBL/GenBank/DDBJ whole genome shotgun (WGS) entry which is preliminary data.</text>
</comment>